<dbReference type="GO" id="GO:0006952">
    <property type="term" value="P:defense response"/>
    <property type="evidence" value="ECO:0007669"/>
    <property type="project" value="UniProtKB-KW"/>
</dbReference>
<keyword evidence="3" id="KW-0611">Plant defense</keyword>
<dbReference type="EMBL" id="CM031821">
    <property type="protein sequence ID" value="KAG6632412.1"/>
    <property type="molecule type" value="Genomic_DNA"/>
</dbReference>
<keyword evidence="2" id="KW-0547">Nucleotide-binding</keyword>
<comment type="caution">
    <text evidence="5">The sequence shown here is derived from an EMBL/GenBank/DDBJ whole genome shotgun (WGS) entry which is preliminary data.</text>
</comment>
<dbReference type="CDD" id="cd14798">
    <property type="entry name" value="RX-CC_like"/>
    <property type="match status" value="1"/>
</dbReference>
<accession>A0A8T1NSG7</accession>
<dbReference type="InterPro" id="IPR041118">
    <property type="entry name" value="Rx_N"/>
</dbReference>
<evidence type="ECO:0000256" key="1">
    <source>
        <dbReference type="ARBA" id="ARBA00022737"/>
    </source>
</evidence>
<dbReference type="GO" id="GO:0000166">
    <property type="term" value="F:nucleotide binding"/>
    <property type="evidence" value="ECO:0007669"/>
    <property type="project" value="UniProtKB-KW"/>
</dbReference>
<keyword evidence="6" id="KW-1185">Reference proteome</keyword>
<evidence type="ECO:0000256" key="3">
    <source>
        <dbReference type="ARBA" id="ARBA00022821"/>
    </source>
</evidence>
<gene>
    <name evidence="5" type="ORF">CIPAW_13G157700</name>
</gene>
<reference evidence="5" key="1">
    <citation type="submission" date="2020-12" db="EMBL/GenBank/DDBJ databases">
        <title>WGS assembly of Carya illinoinensis cv. Pawnee.</title>
        <authorList>
            <person name="Platts A."/>
            <person name="Shu S."/>
            <person name="Wright S."/>
            <person name="Barry K."/>
            <person name="Edger P."/>
            <person name="Pires J.C."/>
            <person name="Schmutz J."/>
        </authorList>
    </citation>
    <scope>NUCLEOTIDE SEQUENCE</scope>
    <source>
        <tissue evidence="5">Leaf</tissue>
    </source>
</reference>
<evidence type="ECO:0000313" key="6">
    <source>
        <dbReference type="Proteomes" id="UP000811609"/>
    </source>
</evidence>
<name>A0A8T1NSG7_CARIL</name>
<organism evidence="5 6">
    <name type="scientific">Carya illinoinensis</name>
    <name type="common">Pecan</name>
    <dbReference type="NCBI Taxonomy" id="32201"/>
    <lineage>
        <taxon>Eukaryota</taxon>
        <taxon>Viridiplantae</taxon>
        <taxon>Streptophyta</taxon>
        <taxon>Embryophyta</taxon>
        <taxon>Tracheophyta</taxon>
        <taxon>Spermatophyta</taxon>
        <taxon>Magnoliopsida</taxon>
        <taxon>eudicotyledons</taxon>
        <taxon>Gunneridae</taxon>
        <taxon>Pentapetalae</taxon>
        <taxon>rosids</taxon>
        <taxon>fabids</taxon>
        <taxon>Fagales</taxon>
        <taxon>Juglandaceae</taxon>
        <taxon>Carya</taxon>
    </lineage>
</organism>
<dbReference type="AlphaFoldDB" id="A0A8T1NSG7"/>
<proteinExistence type="predicted"/>
<dbReference type="InterPro" id="IPR038005">
    <property type="entry name" value="RX-like_CC"/>
</dbReference>
<evidence type="ECO:0000256" key="2">
    <source>
        <dbReference type="ARBA" id="ARBA00022741"/>
    </source>
</evidence>
<dbReference type="Proteomes" id="UP000811609">
    <property type="component" value="Chromosome 13"/>
</dbReference>
<dbReference type="Pfam" id="PF18052">
    <property type="entry name" value="Rx_N"/>
    <property type="match status" value="1"/>
</dbReference>
<feature type="domain" description="Disease resistance N-terminal" evidence="4">
    <location>
        <begin position="13"/>
        <end position="95"/>
    </location>
</feature>
<dbReference type="PANTHER" id="PTHR19338">
    <property type="entry name" value="TRANSLOCASE OF INNER MITOCHONDRIAL MEMBRANE 13 HOMOLOG"/>
    <property type="match status" value="1"/>
</dbReference>
<protein>
    <recommendedName>
        <fullName evidence="4">Disease resistance N-terminal domain-containing protein</fullName>
    </recommendedName>
</protein>
<keyword evidence="1" id="KW-0677">Repeat</keyword>
<sequence length="146" mass="16341">MAEAIIVNVAAKIIESLGSQALKEIGLLWGVKDELEKLQNTFSTIQAVLRDAEEQSAVNLQVRDWLEKLKDVAYDADDLLDGFSTVHLLREMMTRDKMAKKMGDISGQLPTQVLATSKSSTWKKQNSKSSSRYQLISLELWSKGII</sequence>
<evidence type="ECO:0000313" key="5">
    <source>
        <dbReference type="EMBL" id="KAG6632412.1"/>
    </source>
</evidence>
<dbReference type="PANTHER" id="PTHR19338:SF37">
    <property type="entry name" value="DISEASE RESISTANCE PROTEIN RGA4"/>
    <property type="match status" value="1"/>
</dbReference>
<evidence type="ECO:0000259" key="4">
    <source>
        <dbReference type="Pfam" id="PF18052"/>
    </source>
</evidence>